<feature type="transmembrane region" description="Helical" evidence="1">
    <location>
        <begin position="193"/>
        <end position="215"/>
    </location>
</feature>
<evidence type="ECO:0000256" key="1">
    <source>
        <dbReference type="SAM" id="Phobius"/>
    </source>
</evidence>
<organism evidence="2 3">
    <name type="scientific">Rhodospirillum rubrum (strain ATCC 11170 / ATH 1.1.1 / DSM 467 / LMG 4362 / NCIMB 8255 / S1)</name>
    <dbReference type="NCBI Taxonomy" id="269796"/>
    <lineage>
        <taxon>Bacteria</taxon>
        <taxon>Pseudomonadati</taxon>
        <taxon>Pseudomonadota</taxon>
        <taxon>Alphaproteobacteria</taxon>
        <taxon>Rhodospirillales</taxon>
        <taxon>Rhodospirillaceae</taxon>
        <taxon>Rhodospirillum</taxon>
    </lineage>
</organism>
<dbReference type="Proteomes" id="UP000001929">
    <property type="component" value="Chromosome"/>
</dbReference>
<keyword evidence="3" id="KW-1185">Reference proteome</keyword>
<feature type="transmembrane region" description="Helical" evidence="1">
    <location>
        <begin position="6"/>
        <end position="26"/>
    </location>
</feature>
<dbReference type="KEGG" id="rru:Rru_A3587"/>
<feature type="transmembrane region" description="Helical" evidence="1">
    <location>
        <begin position="146"/>
        <end position="163"/>
    </location>
</feature>
<feature type="transmembrane region" description="Helical" evidence="1">
    <location>
        <begin position="169"/>
        <end position="186"/>
    </location>
</feature>
<keyword evidence="1" id="KW-0812">Transmembrane</keyword>
<feature type="transmembrane region" description="Helical" evidence="1">
    <location>
        <begin position="221"/>
        <end position="241"/>
    </location>
</feature>
<dbReference type="RefSeq" id="WP_011391334.1">
    <property type="nucleotide sequence ID" value="NC_007643.1"/>
</dbReference>
<dbReference type="PATRIC" id="fig|269796.9.peg.3708"/>
<feature type="transmembrane region" description="Helical" evidence="1">
    <location>
        <begin position="66"/>
        <end position="85"/>
    </location>
</feature>
<keyword evidence="1" id="KW-0472">Membrane</keyword>
<proteinExistence type="predicted"/>
<sequence length="280" mass="27292">MSVSLLPSLLPFALAVAGAGLAGLVGRLLGRAELGDRLAGLGIVLGLGAGWLWLGGPAVPTIAADWAIAAGALATAGGVVADALRLGRGPRLLALGLGAVAGGWVMAVAGGVAAGLSAPTALLAWGLTAAAWIGVLLRLEGRGASAPVAVLAAALGLGGVAWALDNAPVMGLAPVLICALLGWVLWSGLRRLAFSATACAASAGFTVALATAMALDMPGALPALAVGGLCLFADGTAARLVPPRRRKVPRHRLLVHAGLSLAPLPIALALALIAAGMPAH</sequence>
<feature type="transmembrane region" description="Helical" evidence="1">
    <location>
        <begin position="253"/>
        <end position="277"/>
    </location>
</feature>
<dbReference type="AlphaFoldDB" id="Q2RNB4"/>
<dbReference type="EnsemblBacteria" id="ABC24381">
    <property type="protein sequence ID" value="ABC24381"/>
    <property type="gene ID" value="Rru_A3587"/>
</dbReference>
<keyword evidence="1" id="KW-1133">Transmembrane helix</keyword>
<name>Q2RNB4_RHORT</name>
<reference evidence="2 3" key="1">
    <citation type="journal article" date="2011" name="Stand. Genomic Sci.">
        <title>Complete genome sequence of Rhodospirillum rubrum type strain (S1).</title>
        <authorList>
            <person name="Munk A.C."/>
            <person name="Copeland A."/>
            <person name="Lucas S."/>
            <person name="Lapidus A."/>
            <person name="Del Rio T.G."/>
            <person name="Barry K."/>
            <person name="Detter J.C."/>
            <person name="Hammon N."/>
            <person name="Israni S."/>
            <person name="Pitluck S."/>
            <person name="Brettin T."/>
            <person name="Bruce D."/>
            <person name="Han C."/>
            <person name="Tapia R."/>
            <person name="Gilna P."/>
            <person name="Schmutz J."/>
            <person name="Larimer F."/>
            <person name="Land M."/>
            <person name="Kyrpides N.C."/>
            <person name="Mavromatis K."/>
            <person name="Richardson P."/>
            <person name="Rohde M."/>
            <person name="Goker M."/>
            <person name="Klenk H.P."/>
            <person name="Zhang Y."/>
            <person name="Roberts G.P."/>
            <person name="Reslewic S."/>
            <person name="Schwartz D.C."/>
        </authorList>
    </citation>
    <scope>NUCLEOTIDE SEQUENCE [LARGE SCALE GENOMIC DNA]</scope>
    <source>
        <strain evidence="3">ATCC 11170 / ATH 1.1.1 / DSM 467 / LMG 4362 / NCIMB 8255 / S1</strain>
    </source>
</reference>
<protein>
    <submittedName>
        <fullName evidence="2">Uncharacterized protein</fullName>
    </submittedName>
</protein>
<feature type="transmembrane region" description="Helical" evidence="1">
    <location>
        <begin position="92"/>
        <end position="116"/>
    </location>
</feature>
<feature type="transmembrane region" description="Helical" evidence="1">
    <location>
        <begin position="122"/>
        <end position="139"/>
    </location>
</feature>
<accession>Q2RNB4</accession>
<evidence type="ECO:0000313" key="3">
    <source>
        <dbReference type="Proteomes" id="UP000001929"/>
    </source>
</evidence>
<dbReference type="EMBL" id="CP000230">
    <property type="protein sequence ID" value="ABC24381.1"/>
    <property type="molecule type" value="Genomic_DNA"/>
</dbReference>
<gene>
    <name evidence="2" type="ordered locus">Rru_A3587</name>
</gene>
<feature type="transmembrane region" description="Helical" evidence="1">
    <location>
        <begin position="38"/>
        <end position="54"/>
    </location>
</feature>
<evidence type="ECO:0000313" key="2">
    <source>
        <dbReference type="EMBL" id="ABC24381.1"/>
    </source>
</evidence>
<dbReference type="HOGENOM" id="CLU_993497_0_0_5"/>